<dbReference type="Proteomes" id="UP000198869">
    <property type="component" value="Unassembled WGS sequence"/>
</dbReference>
<dbReference type="RefSeq" id="WP_089859382.1">
    <property type="nucleotide sequence ID" value="NZ_FNDW01000009.1"/>
</dbReference>
<dbReference type="InterPro" id="IPR025857">
    <property type="entry name" value="MacB_PCD"/>
</dbReference>
<feature type="domain" description="ABC3 transporter permease C-terminal" evidence="8">
    <location>
        <begin position="287"/>
        <end position="407"/>
    </location>
</feature>
<dbReference type="GO" id="GO:0044874">
    <property type="term" value="P:lipoprotein localization to outer membrane"/>
    <property type="evidence" value="ECO:0007669"/>
    <property type="project" value="TreeGrafter"/>
</dbReference>
<organism evidence="10 11">
    <name type="scientific">Chryseobacterium taeanense</name>
    <dbReference type="NCBI Taxonomy" id="311334"/>
    <lineage>
        <taxon>Bacteria</taxon>
        <taxon>Pseudomonadati</taxon>
        <taxon>Bacteroidota</taxon>
        <taxon>Flavobacteriia</taxon>
        <taxon>Flavobacteriales</taxon>
        <taxon>Weeksellaceae</taxon>
        <taxon>Chryseobacterium group</taxon>
        <taxon>Chryseobacterium</taxon>
    </lineage>
</organism>
<keyword evidence="3" id="KW-1003">Cell membrane</keyword>
<evidence type="ECO:0000256" key="4">
    <source>
        <dbReference type="ARBA" id="ARBA00022692"/>
    </source>
</evidence>
<dbReference type="EMBL" id="FNDW01000009">
    <property type="protein sequence ID" value="SDI52198.1"/>
    <property type="molecule type" value="Genomic_DNA"/>
</dbReference>
<reference evidence="11" key="1">
    <citation type="submission" date="2016-10" db="EMBL/GenBank/DDBJ databases">
        <authorList>
            <person name="Varghese N."/>
            <person name="Submissions S."/>
        </authorList>
    </citation>
    <scope>NUCLEOTIDE SEQUENCE [LARGE SCALE GENOMIC DNA]</scope>
    <source>
        <strain evidence="11">DSM 17071</strain>
    </source>
</reference>
<protein>
    <submittedName>
        <fullName evidence="10">Lipoprotein-releasing system permease protein</fullName>
    </submittedName>
</protein>
<feature type="transmembrane region" description="Helical" evidence="7">
    <location>
        <begin position="378"/>
        <end position="397"/>
    </location>
</feature>
<proteinExistence type="inferred from homology"/>
<gene>
    <name evidence="10" type="ORF">SAMN05421846_10922</name>
</gene>
<comment type="similarity">
    <text evidence="2">Belongs to the ABC-4 integral membrane protein family. LolC/E subfamily.</text>
</comment>
<evidence type="ECO:0000256" key="5">
    <source>
        <dbReference type="ARBA" id="ARBA00022989"/>
    </source>
</evidence>
<evidence type="ECO:0000256" key="6">
    <source>
        <dbReference type="ARBA" id="ARBA00023136"/>
    </source>
</evidence>
<name>A0A1G8L946_9FLAO</name>
<keyword evidence="4 7" id="KW-0812">Transmembrane</keyword>
<evidence type="ECO:0000313" key="11">
    <source>
        <dbReference type="Proteomes" id="UP000198869"/>
    </source>
</evidence>
<feature type="domain" description="MacB-like periplasmic core" evidence="9">
    <location>
        <begin position="20"/>
        <end position="257"/>
    </location>
</feature>
<evidence type="ECO:0000256" key="3">
    <source>
        <dbReference type="ARBA" id="ARBA00022475"/>
    </source>
</evidence>
<evidence type="ECO:0000313" key="10">
    <source>
        <dbReference type="EMBL" id="SDI52198.1"/>
    </source>
</evidence>
<dbReference type="GO" id="GO:0098797">
    <property type="term" value="C:plasma membrane protein complex"/>
    <property type="evidence" value="ECO:0007669"/>
    <property type="project" value="TreeGrafter"/>
</dbReference>
<dbReference type="Pfam" id="PF12704">
    <property type="entry name" value="MacB_PCD"/>
    <property type="match status" value="1"/>
</dbReference>
<dbReference type="PANTHER" id="PTHR30489">
    <property type="entry name" value="LIPOPROTEIN-RELEASING SYSTEM TRANSMEMBRANE PROTEIN LOLE"/>
    <property type="match status" value="1"/>
</dbReference>
<dbReference type="PANTHER" id="PTHR30489:SF0">
    <property type="entry name" value="LIPOPROTEIN-RELEASING SYSTEM TRANSMEMBRANE PROTEIN LOLE"/>
    <property type="match status" value="1"/>
</dbReference>
<accession>A0A1G8L946</accession>
<feature type="transmembrane region" description="Helical" evidence="7">
    <location>
        <begin position="331"/>
        <end position="358"/>
    </location>
</feature>
<dbReference type="InterPro" id="IPR003838">
    <property type="entry name" value="ABC3_permease_C"/>
</dbReference>
<evidence type="ECO:0000256" key="2">
    <source>
        <dbReference type="ARBA" id="ARBA00005236"/>
    </source>
</evidence>
<dbReference type="STRING" id="311334.SAMN05421846_10922"/>
<keyword evidence="6 7" id="KW-0472">Membrane</keyword>
<evidence type="ECO:0000259" key="8">
    <source>
        <dbReference type="Pfam" id="PF02687"/>
    </source>
</evidence>
<dbReference type="AlphaFoldDB" id="A0A1G8L946"/>
<keyword evidence="10" id="KW-0449">Lipoprotein</keyword>
<dbReference type="Pfam" id="PF02687">
    <property type="entry name" value="FtsX"/>
    <property type="match status" value="1"/>
</dbReference>
<dbReference type="OrthoDB" id="9770036at2"/>
<evidence type="ECO:0000256" key="7">
    <source>
        <dbReference type="SAM" id="Phobius"/>
    </source>
</evidence>
<sequence>MNTNRKISWVHLSSKVRQLLVAVLSVTFGISMYIFMNSFMSGVNSAQTQITFTSMSHIRIYNDLPTDVNNILQPSKKDDNTLVIVNNARNIRYTEGIKNTEPIKASVSGLKNISAITEQLNQNIFIRNGVTKINASLSGVDVENEDHLFHTADYMLQGNFFDLEKRADGIILGVKLAQNLGVGMDDNITVLTSDGISRIFKIIGIIETGSASVDKTRAIISIRTARQLFSKNRSYATDILINIDDFNKSKEVSKKIASMTDYKVEAWQEGNAQLDSANVLRNILAVAVSFTILIVAGFGIYNIMNMTVNEKIKEIAILKAMGFNSSDIVEIFLTQSVIIGLIGGFTGLAFGYIVSMIVDQIPFKIGSFTTLPIDYSPTDYVLAFVFGLLITAIAGYLPARNASKIDPVAILRG</sequence>
<feature type="transmembrane region" description="Helical" evidence="7">
    <location>
        <begin position="283"/>
        <end position="304"/>
    </location>
</feature>
<dbReference type="InterPro" id="IPR051447">
    <property type="entry name" value="Lipoprotein-release_system"/>
</dbReference>
<keyword evidence="11" id="KW-1185">Reference proteome</keyword>
<comment type="subcellular location">
    <subcellularLocation>
        <location evidence="1">Cell membrane</location>
        <topology evidence="1">Multi-pass membrane protein</topology>
    </subcellularLocation>
</comment>
<evidence type="ECO:0000259" key="9">
    <source>
        <dbReference type="Pfam" id="PF12704"/>
    </source>
</evidence>
<evidence type="ECO:0000256" key="1">
    <source>
        <dbReference type="ARBA" id="ARBA00004651"/>
    </source>
</evidence>
<keyword evidence="5 7" id="KW-1133">Transmembrane helix</keyword>